<evidence type="ECO:0000256" key="1">
    <source>
        <dbReference type="ARBA" id="ARBA00000085"/>
    </source>
</evidence>
<keyword evidence="8" id="KW-0472">Membrane</keyword>
<dbReference type="eggNOG" id="COG2205">
    <property type="taxonomic scope" value="Bacteria"/>
</dbReference>
<proteinExistence type="predicted"/>
<dbReference type="PANTHER" id="PTHR45453">
    <property type="entry name" value="PHOSPHATE REGULON SENSOR PROTEIN PHOR"/>
    <property type="match status" value="1"/>
</dbReference>
<keyword evidence="6 10" id="KW-0418">Kinase</keyword>
<dbReference type="SUPFAM" id="SSF47384">
    <property type="entry name" value="Homodimeric domain of signal transducing histidine kinase"/>
    <property type="match status" value="1"/>
</dbReference>
<keyword evidence="5" id="KW-0808">Transferase</keyword>
<comment type="caution">
    <text evidence="10">The sequence shown here is derived from an EMBL/GenBank/DDBJ whole genome shotgun (WGS) entry which is preliminary data.</text>
</comment>
<feature type="transmembrane region" description="Helical" evidence="8">
    <location>
        <begin position="51"/>
        <end position="72"/>
    </location>
</feature>
<dbReference type="HOGENOM" id="CLU_000445_89_3_9"/>
<dbReference type="PROSITE" id="PS50109">
    <property type="entry name" value="HIS_KIN"/>
    <property type="match status" value="1"/>
</dbReference>
<evidence type="ECO:0000313" key="10">
    <source>
        <dbReference type="EMBL" id="EEI83199.1"/>
    </source>
</evidence>
<evidence type="ECO:0000256" key="2">
    <source>
        <dbReference type="ARBA" id="ARBA00004370"/>
    </source>
</evidence>
<dbReference type="EC" id="2.7.13.3" evidence="3"/>
<organism evidence="10 11">
    <name type="scientific">Anaerococcus tetradius ATCC 35098</name>
    <dbReference type="NCBI Taxonomy" id="525255"/>
    <lineage>
        <taxon>Bacteria</taxon>
        <taxon>Bacillati</taxon>
        <taxon>Bacillota</taxon>
        <taxon>Tissierellia</taxon>
        <taxon>Tissierellales</taxon>
        <taxon>Peptoniphilaceae</taxon>
        <taxon>Anaerococcus</taxon>
    </lineage>
</organism>
<name>C2CGW9_9FIRM</name>
<evidence type="ECO:0000259" key="9">
    <source>
        <dbReference type="PROSITE" id="PS50109"/>
    </source>
</evidence>
<dbReference type="AlphaFoldDB" id="C2CGW9"/>
<dbReference type="SMART" id="SM00387">
    <property type="entry name" value="HATPase_c"/>
    <property type="match status" value="1"/>
</dbReference>
<evidence type="ECO:0000256" key="3">
    <source>
        <dbReference type="ARBA" id="ARBA00012438"/>
    </source>
</evidence>
<dbReference type="InterPro" id="IPR005467">
    <property type="entry name" value="His_kinase_dom"/>
</dbReference>
<dbReference type="SUPFAM" id="SSF55874">
    <property type="entry name" value="ATPase domain of HSP90 chaperone/DNA topoisomerase II/histidine kinase"/>
    <property type="match status" value="1"/>
</dbReference>
<dbReference type="PROSITE" id="PS51257">
    <property type="entry name" value="PROKAR_LIPOPROTEIN"/>
    <property type="match status" value="1"/>
</dbReference>
<evidence type="ECO:0000256" key="4">
    <source>
        <dbReference type="ARBA" id="ARBA00022553"/>
    </source>
</evidence>
<keyword evidence="8" id="KW-1133">Transmembrane helix</keyword>
<dbReference type="GO" id="GO:0000155">
    <property type="term" value="F:phosphorelay sensor kinase activity"/>
    <property type="evidence" value="ECO:0007669"/>
    <property type="project" value="InterPro"/>
</dbReference>
<accession>C2CGW9</accession>
<comment type="catalytic activity">
    <reaction evidence="1">
        <text>ATP + protein L-histidine = ADP + protein N-phospho-L-histidine.</text>
        <dbReference type="EC" id="2.7.13.3"/>
    </reaction>
</comment>
<evidence type="ECO:0000256" key="6">
    <source>
        <dbReference type="ARBA" id="ARBA00022777"/>
    </source>
</evidence>
<dbReference type="Proteomes" id="UP000003744">
    <property type="component" value="Unassembled WGS sequence"/>
</dbReference>
<dbReference type="CDD" id="cd00082">
    <property type="entry name" value="HisKA"/>
    <property type="match status" value="1"/>
</dbReference>
<dbReference type="InterPro" id="IPR003594">
    <property type="entry name" value="HATPase_dom"/>
</dbReference>
<feature type="domain" description="Histidine kinase" evidence="9">
    <location>
        <begin position="137"/>
        <end position="352"/>
    </location>
</feature>
<dbReference type="EMBL" id="ACGC01000033">
    <property type="protein sequence ID" value="EEI83199.1"/>
    <property type="molecule type" value="Genomic_DNA"/>
</dbReference>
<reference evidence="10 11" key="1">
    <citation type="submission" date="2009-01" db="EMBL/GenBank/DDBJ databases">
        <authorList>
            <person name="Qin X."/>
            <person name="Bachman B."/>
            <person name="Battles P."/>
            <person name="Bell A."/>
            <person name="Bess C."/>
            <person name="Bickham C."/>
            <person name="Chaboub L."/>
            <person name="Chen D."/>
            <person name="Coyle M."/>
            <person name="Deiros D.R."/>
            <person name="Dinh H."/>
            <person name="Forbes L."/>
            <person name="Fowler G."/>
            <person name="Francisco L."/>
            <person name="Fu Q."/>
            <person name="Gubbala S."/>
            <person name="Hale W."/>
            <person name="Han Y."/>
            <person name="Hemphill L."/>
            <person name="Highlander S.K."/>
            <person name="Hirani K."/>
            <person name="Hogues M."/>
            <person name="Jackson L."/>
            <person name="Jakkamsetti A."/>
            <person name="Javaid M."/>
            <person name="Jiang H."/>
            <person name="Korchina V."/>
            <person name="Kovar C."/>
            <person name="Lara F."/>
            <person name="Lee S."/>
            <person name="Mata R."/>
            <person name="Mathew T."/>
            <person name="Moen C."/>
            <person name="Morales K."/>
            <person name="Munidasa M."/>
            <person name="Nazareth L."/>
            <person name="Ngo R."/>
            <person name="Nguyen L."/>
            <person name="Okwuonu G."/>
            <person name="Ongeri F."/>
            <person name="Patil S."/>
            <person name="Petrosino J."/>
            <person name="Pham C."/>
            <person name="Pham P."/>
            <person name="Pu L.-L."/>
            <person name="Puazo M."/>
            <person name="Raj R."/>
            <person name="Reid J."/>
            <person name="Rouhana J."/>
            <person name="Saada N."/>
            <person name="Shang Y."/>
            <person name="Simmons D."/>
            <person name="Thornton R."/>
            <person name="Warren J."/>
            <person name="Weissenberger G."/>
            <person name="Zhang J."/>
            <person name="Zhang L."/>
            <person name="Zhou C."/>
            <person name="Zhu D."/>
            <person name="Muzny D."/>
            <person name="Worley K."/>
            <person name="Gibbs R."/>
        </authorList>
    </citation>
    <scope>NUCLEOTIDE SEQUENCE [LARGE SCALE GENOMIC DNA]</scope>
    <source>
        <strain evidence="10 11">ATCC 35098</strain>
    </source>
</reference>
<keyword evidence="8" id="KW-0812">Transmembrane</keyword>
<dbReference type="GO" id="GO:0016036">
    <property type="term" value="P:cellular response to phosphate starvation"/>
    <property type="evidence" value="ECO:0007669"/>
    <property type="project" value="TreeGrafter"/>
</dbReference>
<feature type="transmembrane region" description="Helical" evidence="8">
    <location>
        <begin position="18"/>
        <end position="36"/>
    </location>
</feature>
<dbReference type="GO" id="GO:0004721">
    <property type="term" value="F:phosphoprotein phosphatase activity"/>
    <property type="evidence" value="ECO:0007669"/>
    <property type="project" value="TreeGrafter"/>
</dbReference>
<dbReference type="Pfam" id="PF02518">
    <property type="entry name" value="HATPase_c"/>
    <property type="match status" value="1"/>
</dbReference>
<dbReference type="Gene3D" id="1.10.287.130">
    <property type="match status" value="1"/>
</dbReference>
<dbReference type="SMART" id="SM00388">
    <property type="entry name" value="HisKA"/>
    <property type="match status" value="1"/>
</dbReference>
<evidence type="ECO:0000256" key="5">
    <source>
        <dbReference type="ARBA" id="ARBA00022679"/>
    </source>
</evidence>
<dbReference type="Pfam" id="PF00512">
    <property type="entry name" value="HisKA"/>
    <property type="match status" value="1"/>
</dbReference>
<gene>
    <name evidence="10" type="ORF">HMPREF0077_0729</name>
</gene>
<evidence type="ECO:0000256" key="7">
    <source>
        <dbReference type="ARBA" id="ARBA00023012"/>
    </source>
</evidence>
<comment type="subcellular location">
    <subcellularLocation>
        <location evidence="2">Membrane</location>
    </subcellularLocation>
</comment>
<protein>
    <recommendedName>
        <fullName evidence="3">histidine kinase</fullName>
        <ecNumber evidence="3">2.7.13.3</ecNumber>
    </recommendedName>
</protein>
<dbReference type="Gene3D" id="3.30.565.10">
    <property type="entry name" value="Histidine kinase-like ATPase, C-terminal domain"/>
    <property type="match status" value="1"/>
</dbReference>
<dbReference type="InterPro" id="IPR050351">
    <property type="entry name" value="BphY/WalK/GraS-like"/>
</dbReference>
<dbReference type="InterPro" id="IPR036097">
    <property type="entry name" value="HisK_dim/P_sf"/>
</dbReference>
<dbReference type="InterPro" id="IPR036890">
    <property type="entry name" value="HATPase_C_sf"/>
</dbReference>
<dbReference type="PANTHER" id="PTHR45453:SF1">
    <property type="entry name" value="PHOSPHATE REGULON SENSOR PROTEIN PHOR"/>
    <property type="match status" value="1"/>
</dbReference>
<dbReference type="InterPro" id="IPR003661">
    <property type="entry name" value="HisK_dim/P_dom"/>
</dbReference>
<keyword evidence="7" id="KW-0902">Two-component regulatory system</keyword>
<keyword evidence="4" id="KW-0597">Phosphoprotein</keyword>
<evidence type="ECO:0000256" key="8">
    <source>
        <dbReference type="SAM" id="Phobius"/>
    </source>
</evidence>
<sequence>MGIKLDKDQYFKDILKKIVIKIMVFLFILMSCMFAIDSNIFRFNNEIHEFFVIRLDLIFFVILLLGILIIIIKEFSKLEKDYIDLCKKIDDLDENIVSFPTPYKTLEDSINRLKFKQKEIEYTLKKRENEDNDLITYLAHDLRTPLTSIIGYLSMLDEMKDLPNKQREKYIRQLLETALGLEDLINQFFEIARLNNGEFSIHKEKIDLEYFLIQLKDELYPMMKENNHKINISSEGSIIVNVDPNKMKRALENILKNAILYSYANTEIKVKIYQTYKCVILKIINKADTLEEAQIRNMFNKFTRLNLARNSKKVGCGLGLPIAKEIIELHEGKIEVESSNNEVIVIVRLKNK</sequence>
<evidence type="ECO:0000313" key="11">
    <source>
        <dbReference type="Proteomes" id="UP000003744"/>
    </source>
</evidence>
<dbReference type="GO" id="GO:0005886">
    <property type="term" value="C:plasma membrane"/>
    <property type="evidence" value="ECO:0007669"/>
    <property type="project" value="TreeGrafter"/>
</dbReference>